<evidence type="ECO:0000256" key="7">
    <source>
        <dbReference type="SAM" id="MobiDB-lite"/>
    </source>
</evidence>
<evidence type="ECO:0000256" key="4">
    <source>
        <dbReference type="ARBA" id="ARBA00022679"/>
    </source>
</evidence>
<comment type="caution">
    <text evidence="8">The sequence shown here is derived from an EMBL/GenBank/DDBJ whole genome shotgun (WGS) entry which is preliminary data.</text>
</comment>
<dbReference type="GO" id="GO:0005737">
    <property type="term" value="C:cytoplasm"/>
    <property type="evidence" value="ECO:0007669"/>
    <property type="project" value="UniProtKB-SubCell"/>
</dbReference>
<keyword evidence="9" id="KW-1185">Reference proteome</keyword>
<feature type="binding site" evidence="6">
    <location>
        <position position="318"/>
    </location>
    <ligand>
        <name>S-adenosyl-L-methionine</name>
        <dbReference type="ChEBI" id="CHEBI:59789"/>
    </ligand>
</feature>
<dbReference type="Gene3D" id="3.40.50.150">
    <property type="entry name" value="Vaccinia Virus protein VP39"/>
    <property type="match status" value="1"/>
</dbReference>
<dbReference type="EC" id="2.1.1.199" evidence="6"/>
<dbReference type="PANTHER" id="PTHR11265">
    <property type="entry name" value="S-ADENOSYL-METHYLTRANSFERASE MRAW"/>
    <property type="match status" value="1"/>
</dbReference>
<accession>A0A4Q9GD25</accession>
<feature type="binding site" evidence="6">
    <location>
        <position position="263"/>
    </location>
    <ligand>
        <name>S-adenosyl-L-methionine</name>
        <dbReference type="ChEBI" id="CHEBI:59789"/>
    </ligand>
</feature>
<keyword evidence="5 6" id="KW-0949">S-adenosyl-L-methionine</keyword>
<dbReference type="OrthoDB" id="9806637at2"/>
<keyword evidence="4 6" id="KW-0808">Transferase</keyword>
<dbReference type="GO" id="GO:0071424">
    <property type="term" value="F:rRNA (cytosine-N4-)-methyltransferase activity"/>
    <property type="evidence" value="ECO:0007669"/>
    <property type="project" value="UniProtKB-UniRule"/>
</dbReference>
<evidence type="ECO:0000313" key="9">
    <source>
        <dbReference type="Proteomes" id="UP000291613"/>
    </source>
</evidence>
<evidence type="ECO:0000256" key="5">
    <source>
        <dbReference type="ARBA" id="ARBA00022691"/>
    </source>
</evidence>
<keyword evidence="6" id="KW-0963">Cytoplasm</keyword>
<dbReference type="Proteomes" id="UP000291613">
    <property type="component" value="Unassembled WGS sequence"/>
</dbReference>
<evidence type="ECO:0000313" key="8">
    <source>
        <dbReference type="EMBL" id="TBN47971.1"/>
    </source>
</evidence>
<comment type="similarity">
    <text evidence="1 6">Belongs to the methyltransferase superfamily. RsmH family.</text>
</comment>
<dbReference type="SUPFAM" id="SSF53335">
    <property type="entry name" value="S-adenosyl-L-methionine-dependent methyltransferases"/>
    <property type="match status" value="1"/>
</dbReference>
<dbReference type="PANTHER" id="PTHR11265:SF0">
    <property type="entry name" value="12S RRNA N4-METHYLCYTIDINE METHYLTRANSFERASE"/>
    <property type="match status" value="1"/>
</dbReference>
<proteinExistence type="inferred from homology"/>
<comment type="subcellular location">
    <subcellularLocation>
        <location evidence="6">Cytoplasm</location>
    </subcellularLocation>
</comment>
<evidence type="ECO:0000256" key="6">
    <source>
        <dbReference type="HAMAP-Rule" id="MF_01007"/>
    </source>
</evidence>
<comment type="catalytic activity">
    <reaction evidence="6">
        <text>cytidine(1402) in 16S rRNA + S-adenosyl-L-methionine = N(4)-methylcytidine(1402) in 16S rRNA + S-adenosyl-L-homocysteine + H(+)</text>
        <dbReference type="Rhea" id="RHEA:42928"/>
        <dbReference type="Rhea" id="RHEA-COMP:10286"/>
        <dbReference type="Rhea" id="RHEA-COMP:10287"/>
        <dbReference type="ChEBI" id="CHEBI:15378"/>
        <dbReference type="ChEBI" id="CHEBI:57856"/>
        <dbReference type="ChEBI" id="CHEBI:59789"/>
        <dbReference type="ChEBI" id="CHEBI:74506"/>
        <dbReference type="ChEBI" id="CHEBI:82748"/>
        <dbReference type="EC" id="2.1.1.199"/>
    </reaction>
</comment>
<dbReference type="AlphaFoldDB" id="A0A4Q9GD25"/>
<feature type="binding site" evidence="6">
    <location>
        <position position="311"/>
    </location>
    <ligand>
        <name>S-adenosyl-L-methionine</name>
        <dbReference type="ChEBI" id="CHEBI:59789"/>
    </ligand>
</feature>
<organism evidence="8 9">
    <name type="scientific">Hansschlegelia quercus</name>
    <dbReference type="NCBI Taxonomy" id="2528245"/>
    <lineage>
        <taxon>Bacteria</taxon>
        <taxon>Pseudomonadati</taxon>
        <taxon>Pseudomonadota</taxon>
        <taxon>Alphaproteobacteria</taxon>
        <taxon>Hyphomicrobiales</taxon>
        <taxon>Methylopilaceae</taxon>
        <taxon>Hansschlegelia</taxon>
    </lineage>
</organism>
<keyword evidence="3 6" id="KW-0489">Methyltransferase</keyword>
<dbReference type="InterPro" id="IPR029063">
    <property type="entry name" value="SAM-dependent_MTases_sf"/>
</dbReference>
<protein>
    <recommendedName>
        <fullName evidence="6">Ribosomal RNA small subunit methyltransferase H</fullName>
        <ecNumber evidence="6">2.1.1.199</ecNumber>
    </recommendedName>
    <alternativeName>
        <fullName evidence="6">16S rRNA m(4)C1402 methyltransferase</fullName>
    </alternativeName>
    <alternativeName>
        <fullName evidence="6">rRNA (cytosine-N(4)-)-methyltransferase RsmH</fullName>
    </alternativeName>
</protein>
<evidence type="ECO:0000256" key="1">
    <source>
        <dbReference type="ARBA" id="ARBA00010396"/>
    </source>
</evidence>
<feature type="region of interest" description="Disordered" evidence="7">
    <location>
        <begin position="182"/>
        <end position="214"/>
    </location>
</feature>
<gene>
    <name evidence="6 8" type="primary">rsmH</name>
    <name evidence="8" type="ORF">EYR15_15260</name>
</gene>
<dbReference type="SUPFAM" id="SSF81799">
    <property type="entry name" value="Putative methyltransferase TM0872, insert domain"/>
    <property type="match status" value="1"/>
</dbReference>
<dbReference type="NCBIfam" id="TIGR00006">
    <property type="entry name" value="16S rRNA (cytosine(1402)-N(4))-methyltransferase RsmH"/>
    <property type="match status" value="1"/>
</dbReference>
<feature type="compositionally biased region" description="Basic and acidic residues" evidence="7">
    <location>
        <begin position="137"/>
        <end position="151"/>
    </location>
</feature>
<feature type="binding site" evidence="6">
    <location>
        <begin position="245"/>
        <end position="247"/>
    </location>
    <ligand>
        <name>S-adenosyl-L-methionine</name>
        <dbReference type="ChEBI" id="CHEBI:59789"/>
    </ligand>
</feature>
<comment type="function">
    <text evidence="6">Specifically methylates the N4 position of cytidine in position 1402 (C1402) of 16S rRNA.</text>
</comment>
<dbReference type="HAMAP" id="MF_01007">
    <property type="entry name" value="16SrRNA_methyltr_H"/>
    <property type="match status" value="1"/>
</dbReference>
<dbReference type="InterPro" id="IPR023397">
    <property type="entry name" value="SAM-dep_MeTrfase_MraW_recog"/>
</dbReference>
<dbReference type="Gene3D" id="1.10.150.170">
    <property type="entry name" value="Putative methyltransferase TM0872, insert domain"/>
    <property type="match status" value="1"/>
</dbReference>
<dbReference type="Pfam" id="PF01795">
    <property type="entry name" value="Methyltransf_5"/>
    <property type="match status" value="1"/>
</dbReference>
<dbReference type="InterPro" id="IPR002903">
    <property type="entry name" value="RsmH"/>
</dbReference>
<reference evidence="8 9" key="1">
    <citation type="submission" date="2019-02" db="EMBL/GenBank/DDBJ databases">
        <title>Hansschlegelia quercus sp. nov., a novel methylotrophic bacterium from buds of oak (Quercus robur L.).</title>
        <authorList>
            <person name="Agafonova N.V."/>
            <person name="Kaparullina E.N."/>
            <person name="Grouzdev D.S."/>
            <person name="Doronina N.V."/>
        </authorList>
    </citation>
    <scope>NUCLEOTIDE SEQUENCE [LARGE SCALE GENOMIC DNA]</scope>
    <source>
        <strain evidence="8 9">Dub</strain>
    </source>
</reference>
<keyword evidence="2 6" id="KW-0698">rRNA processing</keyword>
<dbReference type="EMBL" id="SIUB01000009">
    <property type="protein sequence ID" value="TBN47971.1"/>
    <property type="molecule type" value="Genomic_DNA"/>
</dbReference>
<sequence>MLSQAIPSRRLSDGFQTGCWSSVPAVSEAAALPFDARSLAGSASGGGGRQAGAYGPVRVQFHQSDRRQGADLDPCLVSRDARARWVRGAVPASLSGAAGARLWGIGAAFGDRWPARPARALFDGAGRALDGAAWGERNPEGRRGGPRHADGKPQGLCRGEGRRDLRGAGIQVPDLGAGAVRGASRGLAGEPARFPPAIGGRGLVSPRGPKPEATERHRPVMLAEVLEALAPKDGETILDGTFGAGGYTSGILGSADCQVVALDRDPTAIAGGEALVQASDGRLRLVMERFSALEVALDGLGLDLIDGVVLDVGVSSMQLDQAGRGFSFRNDGPLDMRMGGDGPTAADLVADLDEKELAAVLRTLGEERRAGAVARAICAERAKEPIITTLALARTVERAIGRPTDPIHAATRTFQALRIAVNEELSELALALFAAEKRLKPGGRLVVVAFHSLEDRIVKTFLTDRSRTSFGGSRHAPETPVPPATFELLTRGVETPGEAEVSVNPRARSARLRAAVRTDAPARDGDPFAFGAPRLPFALLSGGGS</sequence>
<evidence type="ECO:0000256" key="3">
    <source>
        <dbReference type="ARBA" id="ARBA00022603"/>
    </source>
</evidence>
<feature type="region of interest" description="Disordered" evidence="7">
    <location>
        <begin position="132"/>
        <end position="161"/>
    </location>
</feature>
<feature type="binding site" evidence="6">
    <location>
        <position position="290"/>
    </location>
    <ligand>
        <name>S-adenosyl-L-methionine</name>
        <dbReference type="ChEBI" id="CHEBI:59789"/>
    </ligand>
</feature>
<name>A0A4Q9GD25_9HYPH</name>
<dbReference type="GO" id="GO:0070475">
    <property type="term" value="P:rRNA base methylation"/>
    <property type="evidence" value="ECO:0007669"/>
    <property type="project" value="UniProtKB-UniRule"/>
</dbReference>
<evidence type="ECO:0000256" key="2">
    <source>
        <dbReference type="ARBA" id="ARBA00022552"/>
    </source>
</evidence>